<dbReference type="Proteomes" id="UP001056291">
    <property type="component" value="Chromosome"/>
</dbReference>
<name>A0ABY4W5U9_9PROT</name>
<dbReference type="EMBL" id="CP098747">
    <property type="protein sequence ID" value="USG62565.1"/>
    <property type="molecule type" value="Genomic_DNA"/>
</dbReference>
<proteinExistence type="inferred from homology"/>
<accession>A0ABY4W5U9</accession>
<keyword evidence="6" id="KW-1185">Reference proteome</keyword>
<evidence type="ECO:0000259" key="4">
    <source>
        <dbReference type="Pfam" id="PF00291"/>
    </source>
</evidence>
<organism evidence="5 6">
    <name type="scientific">Sneathiella marina</name>
    <dbReference type="NCBI Taxonomy" id="2950108"/>
    <lineage>
        <taxon>Bacteria</taxon>
        <taxon>Pseudomonadati</taxon>
        <taxon>Pseudomonadota</taxon>
        <taxon>Alphaproteobacteria</taxon>
        <taxon>Sneathiellales</taxon>
        <taxon>Sneathiellaceae</taxon>
        <taxon>Sneathiella</taxon>
    </lineage>
</organism>
<evidence type="ECO:0000256" key="1">
    <source>
        <dbReference type="ARBA" id="ARBA00001933"/>
    </source>
</evidence>
<dbReference type="InterPro" id="IPR036052">
    <property type="entry name" value="TrpB-like_PALP_sf"/>
</dbReference>
<evidence type="ECO:0000256" key="3">
    <source>
        <dbReference type="ARBA" id="ARBA00022898"/>
    </source>
</evidence>
<dbReference type="PANTHER" id="PTHR43780">
    <property type="entry name" value="1-AMINOCYCLOPROPANE-1-CARBOXYLATE DEAMINASE-RELATED"/>
    <property type="match status" value="1"/>
</dbReference>
<comment type="cofactor">
    <cofactor evidence="1">
        <name>pyridoxal 5'-phosphate</name>
        <dbReference type="ChEBI" id="CHEBI:597326"/>
    </cofactor>
</comment>
<protein>
    <submittedName>
        <fullName evidence="5">D-cysteine desulfhydrase family protein</fullName>
    </submittedName>
</protein>
<dbReference type="PIRSF" id="PIRSF006278">
    <property type="entry name" value="ACCD_DCysDesulf"/>
    <property type="match status" value="1"/>
</dbReference>
<comment type="similarity">
    <text evidence="2">Belongs to the ACC deaminase/D-cysteine desulfhydrase family.</text>
</comment>
<dbReference type="Pfam" id="PF00291">
    <property type="entry name" value="PALP"/>
    <property type="match status" value="1"/>
</dbReference>
<dbReference type="RefSeq" id="WP_251936438.1">
    <property type="nucleotide sequence ID" value="NZ_CP098747.1"/>
</dbReference>
<dbReference type="PANTHER" id="PTHR43780:SF2">
    <property type="entry name" value="1-AMINOCYCLOPROPANE-1-CARBOXYLATE DEAMINASE-RELATED"/>
    <property type="match status" value="1"/>
</dbReference>
<dbReference type="InterPro" id="IPR027278">
    <property type="entry name" value="ACCD_DCysDesulf"/>
</dbReference>
<feature type="domain" description="Tryptophan synthase beta chain-like PALP" evidence="4">
    <location>
        <begin position="27"/>
        <end position="332"/>
    </location>
</feature>
<evidence type="ECO:0000313" key="5">
    <source>
        <dbReference type="EMBL" id="USG62565.1"/>
    </source>
</evidence>
<evidence type="ECO:0000313" key="6">
    <source>
        <dbReference type="Proteomes" id="UP001056291"/>
    </source>
</evidence>
<keyword evidence="3" id="KW-0663">Pyridoxal phosphate</keyword>
<evidence type="ECO:0000256" key="2">
    <source>
        <dbReference type="ARBA" id="ARBA00008639"/>
    </source>
</evidence>
<dbReference type="InterPro" id="IPR001926">
    <property type="entry name" value="TrpB-like_PALP"/>
</dbReference>
<gene>
    <name evidence="5" type="ORF">NBZ79_06200</name>
</gene>
<reference evidence="5" key="1">
    <citation type="submission" date="2022-06" db="EMBL/GenBank/DDBJ databases">
        <title>Sneathiella actinostolidae sp. nov., isolated from a sea anemonein the Western Pacific Ocean.</title>
        <authorList>
            <person name="Wei M.J."/>
        </authorList>
    </citation>
    <scope>NUCLEOTIDE SEQUENCE</scope>
    <source>
        <strain evidence="5">PHK-P5</strain>
    </source>
</reference>
<sequence>MTSPILPVQNLGRLYDLPRTRLFSGIPPLEAMLNLEKTLNTSANLFIKRDDCTELTFGGNKVRQLEFYLGEAITQQADTILITGAVQSNFVRLAAAGARKLGMDCHIQLEERVKKSNSDYHKSGNVFLDHLLGATMHSYPVGEDEYGADQQLQTIANELRVDGKTPYIIPLSPEHPPLGALGYVVAAQEILEQLDRQQLEIDEIVVASGSGATHSGLLFGLRALGSNIGVTGICVRRAKGDQMSRISDKCREIATMLDIENPVVNSDIVLDDAFLEPGYGQAGKDCVDAIKLCARTEALILDPTYTGKAMAGFIHRAKSLDTSQSLLFIHTGGAPAIFAYMDDLA</sequence>
<dbReference type="Gene3D" id="3.40.50.1100">
    <property type="match status" value="2"/>
</dbReference>
<dbReference type="SUPFAM" id="SSF53686">
    <property type="entry name" value="Tryptophan synthase beta subunit-like PLP-dependent enzymes"/>
    <property type="match status" value="1"/>
</dbReference>